<keyword evidence="13" id="KW-0067">ATP-binding</keyword>
<evidence type="ECO:0000256" key="18">
    <source>
        <dbReference type="ARBA" id="ARBA00030800"/>
    </source>
</evidence>
<dbReference type="PANTHER" id="PTHR24421:SF10">
    <property type="entry name" value="NITRATE_NITRITE SENSOR PROTEIN NARQ"/>
    <property type="match status" value="1"/>
</dbReference>
<evidence type="ECO:0000256" key="15">
    <source>
        <dbReference type="ARBA" id="ARBA00023012"/>
    </source>
</evidence>
<evidence type="ECO:0000256" key="11">
    <source>
        <dbReference type="ARBA" id="ARBA00022741"/>
    </source>
</evidence>
<dbReference type="Proteomes" id="UP001652503">
    <property type="component" value="Unassembled WGS sequence"/>
</dbReference>
<comment type="subcellular location">
    <subcellularLocation>
        <location evidence="3">Cytoplasm</location>
    </subcellularLocation>
</comment>
<dbReference type="InterPro" id="IPR050482">
    <property type="entry name" value="Sensor_HK_TwoCompSys"/>
</dbReference>
<comment type="cofactor">
    <cofactor evidence="2">
        <name>[4Fe-4S] cluster</name>
        <dbReference type="ChEBI" id="CHEBI:49883"/>
    </cofactor>
</comment>
<dbReference type="InterPro" id="IPR036890">
    <property type="entry name" value="HATPase_C_sf"/>
</dbReference>
<reference evidence="21 22" key="1">
    <citation type="submission" date="2022-10" db="EMBL/GenBank/DDBJ databases">
        <title>Defluviimonas sp. nov., isolated from ocean surface water.</title>
        <authorList>
            <person name="He W."/>
            <person name="Wang L."/>
            <person name="Zhang D.-F."/>
        </authorList>
    </citation>
    <scope>NUCLEOTIDE SEQUENCE [LARGE SCALE GENOMIC DNA]</scope>
    <source>
        <strain evidence="21 22">WL0075</strain>
    </source>
</reference>
<keyword evidence="8" id="KW-0597">Phosphoprotein</keyword>
<evidence type="ECO:0000256" key="16">
    <source>
        <dbReference type="ARBA" id="ARBA00023014"/>
    </source>
</evidence>
<dbReference type="PROSITE" id="PS50109">
    <property type="entry name" value="HIS_KIN"/>
    <property type="match status" value="1"/>
</dbReference>
<evidence type="ECO:0000256" key="19">
    <source>
        <dbReference type="SAM" id="Phobius"/>
    </source>
</evidence>
<keyword evidence="22" id="KW-1185">Reference proteome</keyword>
<feature type="transmembrane region" description="Helical" evidence="19">
    <location>
        <begin position="207"/>
        <end position="226"/>
    </location>
</feature>
<dbReference type="EMBL" id="JAOWLA010000020">
    <property type="protein sequence ID" value="MCV2866562.1"/>
    <property type="molecule type" value="Genomic_DNA"/>
</dbReference>
<evidence type="ECO:0000313" key="22">
    <source>
        <dbReference type="Proteomes" id="UP001652503"/>
    </source>
</evidence>
<dbReference type="InterPro" id="IPR004358">
    <property type="entry name" value="Sig_transdc_His_kin-like_C"/>
</dbReference>
<feature type="domain" description="Histidine kinase" evidence="20">
    <location>
        <begin position="386"/>
        <end position="474"/>
    </location>
</feature>
<evidence type="ECO:0000256" key="6">
    <source>
        <dbReference type="ARBA" id="ARBA00022485"/>
    </source>
</evidence>
<evidence type="ECO:0000256" key="3">
    <source>
        <dbReference type="ARBA" id="ARBA00004496"/>
    </source>
</evidence>
<feature type="transmembrane region" description="Helical" evidence="19">
    <location>
        <begin position="30"/>
        <end position="49"/>
    </location>
</feature>
<keyword evidence="7" id="KW-0963">Cytoplasm</keyword>
<evidence type="ECO:0000256" key="5">
    <source>
        <dbReference type="ARBA" id="ARBA00017322"/>
    </source>
</evidence>
<comment type="caution">
    <text evidence="21">The sequence shown here is derived from an EMBL/GenBank/DDBJ whole genome shotgun (WGS) entry which is preliminary data.</text>
</comment>
<keyword evidence="6" id="KW-0004">4Fe-4S</keyword>
<name>A0ABT2Z5Z1_9RHOB</name>
<evidence type="ECO:0000256" key="13">
    <source>
        <dbReference type="ARBA" id="ARBA00022840"/>
    </source>
</evidence>
<keyword evidence="10" id="KW-0479">Metal-binding</keyword>
<keyword evidence="16" id="KW-0411">Iron-sulfur</keyword>
<keyword evidence="9" id="KW-0808">Transferase</keyword>
<evidence type="ECO:0000256" key="7">
    <source>
        <dbReference type="ARBA" id="ARBA00022490"/>
    </source>
</evidence>
<organism evidence="21 22">
    <name type="scientific">Albidovulum sediminicola</name>
    <dbReference type="NCBI Taxonomy" id="2984331"/>
    <lineage>
        <taxon>Bacteria</taxon>
        <taxon>Pseudomonadati</taxon>
        <taxon>Pseudomonadota</taxon>
        <taxon>Alphaproteobacteria</taxon>
        <taxon>Rhodobacterales</taxon>
        <taxon>Paracoccaceae</taxon>
        <taxon>Albidovulum</taxon>
    </lineage>
</organism>
<dbReference type="Pfam" id="PF07730">
    <property type="entry name" value="HisKA_3"/>
    <property type="match status" value="1"/>
</dbReference>
<keyword evidence="12 21" id="KW-0418">Kinase</keyword>
<evidence type="ECO:0000256" key="12">
    <source>
        <dbReference type="ARBA" id="ARBA00022777"/>
    </source>
</evidence>
<keyword evidence="15" id="KW-0902">Two-component regulatory system</keyword>
<dbReference type="PRINTS" id="PR00344">
    <property type="entry name" value="BCTRLSENSOR"/>
</dbReference>
<keyword evidence="19" id="KW-0812">Transmembrane</keyword>
<dbReference type="InterPro" id="IPR011712">
    <property type="entry name" value="Sig_transdc_His_kin_sub3_dim/P"/>
</dbReference>
<evidence type="ECO:0000313" key="21">
    <source>
        <dbReference type="EMBL" id="MCV2866562.1"/>
    </source>
</evidence>
<evidence type="ECO:0000256" key="14">
    <source>
        <dbReference type="ARBA" id="ARBA00023004"/>
    </source>
</evidence>
<evidence type="ECO:0000256" key="4">
    <source>
        <dbReference type="ARBA" id="ARBA00012438"/>
    </source>
</evidence>
<dbReference type="PANTHER" id="PTHR24421">
    <property type="entry name" value="NITRATE/NITRITE SENSOR PROTEIN NARX-RELATED"/>
    <property type="match status" value="1"/>
</dbReference>
<dbReference type="CDD" id="cd16917">
    <property type="entry name" value="HATPase_UhpB-NarQ-NarX-like"/>
    <property type="match status" value="1"/>
</dbReference>
<dbReference type="EC" id="2.7.13.3" evidence="4"/>
<keyword evidence="19" id="KW-1133">Transmembrane helix</keyword>
<evidence type="ECO:0000256" key="17">
    <source>
        <dbReference type="ARBA" id="ARBA00024827"/>
    </source>
</evidence>
<dbReference type="SUPFAM" id="SSF55874">
    <property type="entry name" value="ATPase domain of HSP90 chaperone/DNA topoisomerase II/histidine kinase"/>
    <property type="match status" value="1"/>
</dbReference>
<sequence>MAIADALDSRATTPPRPGPRRAAMLLHHKFALTGSVVTLIGMLVIGHLVSSRIQSSVVRNSAISSAVYMESFIAPLSQELVASAALSPETIARLDRMLSGPPLSEQIYSSKIWRKGGFLAYSTDSDLIGRTFEPGEDLKRAWKGELSASFDELEDSENLRERLAGLPLLEVYNPIHSIHTGEVIAVAEVYLDASQLMSDLRAARLEAWSAVAAVTAATFLALFGIVRVGGLTIARQNRELSARLDELSRISTQNAGLRERARVATLRATEINERYMRRVSAELHDGPAQALALASLRFASLVRRASTAESQHEAQELKDTLDDALRDVRNLCHGLALPELEGRTIAETLEMAIGMHERRTRVQVGRRFSSGKALGLTAPHPILICLYRFLQEGLMNGFRHAGGKGQVVEARLDPGSVTVSVTDNGPGFVPGETNIGGLGLSGLRQRIESIGGEFSVESHPGLGTRLTLTLSRDGWS</sequence>
<keyword evidence="11" id="KW-0547">Nucleotide-binding</keyword>
<evidence type="ECO:0000256" key="8">
    <source>
        <dbReference type="ARBA" id="ARBA00022553"/>
    </source>
</evidence>
<evidence type="ECO:0000259" key="20">
    <source>
        <dbReference type="PROSITE" id="PS50109"/>
    </source>
</evidence>
<comment type="function">
    <text evidence="17">Member of the two-component regulatory system NreB/NreC involved in the control of dissimilatory nitrate/nitrite reduction in response to oxygen. NreB functions as a direct oxygen sensor histidine kinase which is autophosphorylated, in the absence of oxygen, probably at the conserved histidine residue, and transfers its phosphate group probably to a conserved aspartate residue of NreC. NreB/NreC activates the expression of the nitrate (narGHJI) and nitrite (nir) reductase operons, as well as the putative nitrate transporter gene narT.</text>
</comment>
<dbReference type="RefSeq" id="WP_263723097.1">
    <property type="nucleotide sequence ID" value="NZ_JAOWLA010000020.1"/>
</dbReference>
<proteinExistence type="predicted"/>
<dbReference type="InterPro" id="IPR003594">
    <property type="entry name" value="HATPase_dom"/>
</dbReference>
<accession>A0ABT2Z5Z1</accession>
<dbReference type="SMART" id="SM00387">
    <property type="entry name" value="HATPase_c"/>
    <property type="match status" value="1"/>
</dbReference>
<evidence type="ECO:0000256" key="1">
    <source>
        <dbReference type="ARBA" id="ARBA00000085"/>
    </source>
</evidence>
<keyword evidence="14" id="KW-0408">Iron</keyword>
<dbReference type="GO" id="GO:0016301">
    <property type="term" value="F:kinase activity"/>
    <property type="evidence" value="ECO:0007669"/>
    <property type="project" value="UniProtKB-KW"/>
</dbReference>
<comment type="catalytic activity">
    <reaction evidence="1">
        <text>ATP + protein L-histidine = ADP + protein N-phospho-L-histidine.</text>
        <dbReference type="EC" id="2.7.13.3"/>
    </reaction>
</comment>
<dbReference type="Gene3D" id="1.20.5.1930">
    <property type="match status" value="1"/>
</dbReference>
<evidence type="ECO:0000256" key="10">
    <source>
        <dbReference type="ARBA" id="ARBA00022723"/>
    </source>
</evidence>
<dbReference type="Pfam" id="PF02518">
    <property type="entry name" value="HATPase_c"/>
    <property type="match status" value="1"/>
</dbReference>
<dbReference type="Gene3D" id="3.30.565.10">
    <property type="entry name" value="Histidine kinase-like ATPase, C-terminal domain"/>
    <property type="match status" value="1"/>
</dbReference>
<protein>
    <recommendedName>
        <fullName evidence="5">Oxygen sensor histidine kinase NreB</fullName>
        <ecNumber evidence="4">2.7.13.3</ecNumber>
    </recommendedName>
    <alternativeName>
        <fullName evidence="18">Nitrogen regulation protein B</fullName>
    </alternativeName>
</protein>
<evidence type="ECO:0000256" key="9">
    <source>
        <dbReference type="ARBA" id="ARBA00022679"/>
    </source>
</evidence>
<keyword evidence="19" id="KW-0472">Membrane</keyword>
<gene>
    <name evidence="21" type="ORF">OE647_17755</name>
</gene>
<evidence type="ECO:0000256" key="2">
    <source>
        <dbReference type="ARBA" id="ARBA00001966"/>
    </source>
</evidence>
<dbReference type="InterPro" id="IPR005467">
    <property type="entry name" value="His_kinase_dom"/>
</dbReference>